<keyword evidence="3" id="KW-1185">Reference proteome</keyword>
<dbReference type="EMBL" id="FNXY01000011">
    <property type="protein sequence ID" value="SEJ67243.1"/>
    <property type="molecule type" value="Genomic_DNA"/>
</dbReference>
<dbReference type="PANTHER" id="PTHR43143:SF1">
    <property type="entry name" value="SERINE_THREONINE-PROTEIN PHOSPHATASE CPPED1"/>
    <property type="match status" value="1"/>
</dbReference>
<name>A0A1H7ANP9_9BACT</name>
<dbReference type="STRING" id="408657.SAMN04487995_5803"/>
<feature type="domain" description="Calcineurin-like phosphoesterase" evidence="1">
    <location>
        <begin position="36"/>
        <end position="254"/>
    </location>
</feature>
<dbReference type="InterPro" id="IPR004843">
    <property type="entry name" value="Calcineurin-like_PHP"/>
</dbReference>
<reference evidence="2 3" key="1">
    <citation type="submission" date="2016-10" db="EMBL/GenBank/DDBJ databases">
        <authorList>
            <person name="de Groot N.N."/>
        </authorList>
    </citation>
    <scope>NUCLEOTIDE SEQUENCE [LARGE SCALE GENOMIC DNA]</scope>
    <source>
        <strain evidence="2 3">DSM 19938</strain>
    </source>
</reference>
<evidence type="ECO:0000313" key="3">
    <source>
        <dbReference type="Proteomes" id="UP000199532"/>
    </source>
</evidence>
<dbReference type="InterPro" id="IPR029052">
    <property type="entry name" value="Metallo-depent_PP-like"/>
</dbReference>
<organism evidence="2 3">
    <name type="scientific">Dyadobacter koreensis</name>
    <dbReference type="NCBI Taxonomy" id="408657"/>
    <lineage>
        <taxon>Bacteria</taxon>
        <taxon>Pseudomonadati</taxon>
        <taxon>Bacteroidota</taxon>
        <taxon>Cytophagia</taxon>
        <taxon>Cytophagales</taxon>
        <taxon>Spirosomataceae</taxon>
        <taxon>Dyadobacter</taxon>
    </lineage>
</organism>
<dbReference type="SUPFAM" id="SSF56300">
    <property type="entry name" value="Metallo-dependent phosphatases"/>
    <property type="match status" value="1"/>
</dbReference>
<dbReference type="Proteomes" id="UP000199532">
    <property type="component" value="Unassembled WGS sequence"/>
</dbReference>
<dbReference type="PANTHER" id="PTHR43143">
    <property type="entry name" value="METALLOPHOSPHOESTERASE, CALCINEURIN SUPERFAMILY"/>
    <property type="match status" value="1"/>
</dbReference>
<sequence length="315" mass="35480">MERRSLLKNIGLLAGSFSLPEFSFANSKAESPQRVLRIAHLTDIHIQPNLIAANGFKNCLHHLQNLDIRPDLIVNGGDVVMGSKNATLEKSEKEWAMYQKVISNENSLPVYTCVGNHDILVKNETFHGFADGKHRAADKLELSRTYYSFDQNGWHFIVLDSVQEKFDGRGYTAKLGEEQMDWLEKDLRKTAEKIPVMIISHIPILSACVFLDGKNVKNEDWHVPGGWMHTDCADLIALFSKHKNIKLAVSGHIHLQDQVVYNGITYCCNGAVCGNYWFGKTQQTKAGYAVIDLFSDGSFNNNYISYRSRDGKIEG</sequence>
<protein>
    <submittedName>
        <fullName evidence="2">Calcineurin-like phosphoesterase</fullName>
    </submittedName>
</protein>
<dbReference type="GO" id="GO:0016787">
    <property type="term" value="F:hydrolase activity"/>
    <property type="evidence" value="ECO:0007669"/>
    <property type="project" value="InterPro"/>
</dbReference>
<dbReference type="OrthoDB" id="9791866at2"/>
<dbReference type="RefSeq" id="WP_090341576.1">
    <property type="nucleotide sequence ID" value="NZ_FNXY01000011.1"/>
</dbReference>
<evidence type="ECO:0000313" key="2">
    <source>
        <dbReference type="EMBL" id="SEJ67243.1"/>
    </source>
</evidence>
<dbReference type="InterPro" id="IPR051918">
    <property type="entry name" value="STPP_CPPED1"/>
</dbReference>
<dbReference type="AlphaFoldDB" id="A0A1H7ANP9"/>
<accession>A0A1H7ANP9</accession>
<dbReference type="Gene3D" id="3.60.21.10">
    <property type="match status" value="1"/>
</dbReference>
<proteinExistence type="predicted"/>
<gene>
    <name evidence="2" type="ORF">SAMN04487995_5803</name>
</gene>
<evidence type="ECO:0000259" key="1">
    <source>
        <dbReference type="Pfam" id="PF00149"/>
    </source>
</evidence>
<dbReference type="Pfam" id="PF00149">
    <property type="entry name" value="Metallophos"/>
    <property type="match status" value="1"/>
</dbReference>